<evidence type="ECO:0000313" key="3">
    <source>
        <dbReference type="Proteomes" id="UP000515126"/>
    </source>
</evidence>
<dbReference type="InterPro" id="IPR015496">
    <property type="entry name" value="Ubiquilin"/>
</dbReference>
<dbReference type="SMART" id="SM00213">
    <property type="entry name" value="UBQ"/>
    <property type="match status" value="1"/>
</dbReference>
<dbReference type="GO" id="GO:0005829">
    <property type="term" value="C:cytosol"/>
    <property type="evidence" value="ECO:0007669"/>
    <property type="project" value="TreeGrafter"/>
</dbReference>
<accession>A0A6P5Q1J6</accession>
<dbReference type="RefSeq" id="XP_021023437.1">
    <property type="nucleotide sequence ID" value="XM_021167778.1"/>
</dbReference>
<name>A0A6P5Q1J6_MUSCR</name>
<evidence type="ECO:0000256" key="1">
    <source>
        <dbReference type="ARBA" id="ARBA00074668"/>
    </source>
</evidence>
<feature type="domain" description="Ubiquitin-like" evidence="2">
    <location>
        <begin position="31"/>
        <end position="105"/>
    </location>
</feature>
<dbReference type="FunFam" id="3.10.20.90:FF:000095">
    <property type="entry name" value="Ubiquilin 4"/>
    <property type="match status" value="1"/>
</dbReference>
<dbReference type="InterPro" id="IPR000626">
    <property type="entry name" value="Ubiquitin-like_dom"/>
</dbReference>
<evidence type="ECO:0000259" key="2">
    <source>
        <dbReference type="PROSITE" id="PS50053"/>
    </source>
</evidence>
<dbReference type="PANTHER" id="PTHR10677:SF9">
    <property type="entry name" value="UBIQUILIN-LIKE PROTEIN"/>
    <property type="match status" value="1"/>
</dbReference>
<protein>
    <recommendedName>
        <fullName evidence="1">Ubiquilin-like protein</fullName>
    </recommendedName>
</protein>
<dbReference type="InterPro" id="IPR009060">
    <property type="entry name" value="UBA-like_sf"/>
</dbReference>
<evidence type="ECO:0000313" key="4">
    <source>
        <dbReference type="RefSeq" id="XP_021023437.1"/>
    </source>
</evidence>
<dbReference type="CDD" id="cd14399">
    <property type="entry name" value="UBA_PLICs"/>
    <property type="match status" value="1"/>
</dbReference>
<keyword evidence="3" id="KW-1185">Reference proteome</keyword>
<dbReference type="Pfam" id="PF23195">
    <property type="entry name" value="UBQLN1"/>
    <property type="match status" value="1"/>
</dbReference>
<sequence>MPHIISRSPKMPQSRFPAGVPADGKISPGVIRVIVKTPGNQIIFTVADDTLVRQFKETLSAHFKCQMEQLVLVFMGRLLKDHDTLSQRGITDGHIIHVVIKSKHGPRSLAHSFRNLVTNNPCHQDRNPKGNSSMVYQSAGMSETKVESSLLMEPEVPKVGSEGPEVGSLEYIAQVLENLCVQSLLSNMDFMHQLPPEQPYMEELIQQNPEVSHLLDNSEILCQTLELVRHLAIIQEIMQIQQPAQNPEYPPNSQPYLGLETIPNGNNHLGQSYVNNNDHMLNGAPDLLEGNCFTALLNEQVLEQVQTPSLSQPLPQEQWDQLSSSQVIYANSCGLSTITPTNAIPNHTNNVSRENPAIVATQGQTNVCTVQQPAEIPVLPTIPINQEPQVDKDTIIPLGISDQWLEEDLQQSDDQTSSQITGGMIQLLRNHPQMAAQMLLLMNMPQLNEQWLQETPTPLQSSQLHDLLLALANPKTSQALLQIEHGLQLLATEAPALLPYIEPYLWGLGWLIPSICGYPDIVPWTWNVQDMAEPQCPESCHKSETVLQRVQPLSGDPSHSLQAPEVRFSKEMECLQTMGFVNYNANLQALIATDGDTNAAIYKLKSSQGF</sequence>
<gene>
    <name evidence="4" type="primary">Ubqlnl</name>
</gene>
<reference evidence="4" key="1">
    <citation type="submission" date="2025-08" db="UniProtKB">
        <authorList>
            <consortium name="RefSeq"/>
        </authorList>
    </citation>
    <scope>IDENTIFICATION</scope>
</reference>
<dbReference type="InterPro" id="IPR029071">
    <property type="entry name" value="Ubiquitin-like_domsf"/>
</dbReference>
<dbReference type="PROSITE" id="PS50053">
    <property type="entry name" value="UBIQUITIN_2"/>
    <property type="match status" value="1"/>
</dbReference>
<dbReference type="PANTHER" id="PTHR10677">
    <property type="entry name" value="UBIQUILIN"/>
    <property type="match status" value="1"/>
</dbReference>
<dbReference type="KEGG" id="mcal:110298489"/>
<dbReference type="SUPFAM" id="SSF54236">
    <property type="entry name" value="Ubiquitin-like"/>
    <property type="match status" value="1"/>
</dbReference>
<dbReference type="Proteomes" id="UP000515126">
    <property type="component" value="Chromosome 7"/>
</dbReference>
<organism evidence="3 4">
    <name type="scientific">Mus caroli</name>
    <name type="common">Ryukyu mouse</name>
    <name type="synonym">Ricefield mouse</name>
    <dbReference type="NCBI Taxonomy" id="10089"/>
    <lineage>
        <taxon>Eukaryota</taxon>
        <taxon>Metazoa</taxon>
        <taxon>Chordata</taxon>
        <taxon>Craniata</taxon>
        <taxon>Vertebrata</taxon>
        <taxon>Euteleostomi</taxon>
        <taxon>Mammalia</taxon>
        <taxon>Eutheria</taxon>
        <taxon>Euarchontoglires</taxon>
        <taxon>Glires</taxon>
        <taxon>Rodentia</taxon>
        <taxon>Myomorpha</taxon>
        <taxon>Muroidea</taxon>
        <taxon>Muridae</taxon>
        <taxon>Murinae</taxon>
        <taxon>Mus</taxon>
        <taxon>Mus</taxon>
    </lineage>
</organism>
<dbReference type="GeneID" id="110298489"/>
<dbReference type="Pfam" id="PF00240">
    <property type="entry name" value="ubiquitin"/>
    <property type="match status" value="1"/>
</dbReference>
<dbReference type="Gene3D" id="3.10.20.90">
    <property type="entry name" value="Phosphatidylinositol 3-kinase Catalytic Subunit, Chain A, domain 1"/>
    <property type="match status" value="1"/>
</dbReference>
<dbReference type="SUPFAM" id="SSF46934">
    <property type="entry name" value="UBA-like"/>
    <property type="match status" value="1"/>
</dbReference>
<dbReference type="Gene3D" id="1.10.8.10">
    <property type="entry name" value="DNA helicase RuvA subunit, C-terminal domain"/>
    <property type="match status" value="1"/>
</dbReference>
<dbReference type="GO" id="GO:0031593">
    <property type="term" value="F:polyubiquitin modification-dependent protein binding"/>
    <property type="evidence" value="ECO:0007669"/>
    <property type="project" value="TreeGrafter"/>
</dbReference>
<dbReference type="AlphaFoldDB" id="A0A6P5Q1J6"/>
<dbReference type="FunFam" id="1.10.8.10:FF:000077">
    <property type="entry name" value="Ubiquilin like"/>
    <property type="match status" value="1"/>
</dbReference>
<proteinExistence type="predicted"/>
<dbReference type="GO" id="GO:0006511">
    <property type="term" value="P:ubiquitin-dependent protein catabolic process"/>
    <property type="evidence" value="ECO:0007669"/>
    <property type="project" value="TreeGrafter"/>
</dbReference>
<dbReference type="CTD" id="143630"/>